<protein>
    <submittedName>
        <fullName evidence="1">Uncharacterized protein</fullName>
    </submittedName>
</protein>
<dbReference type="Proteomes" id="UP000292957">
    <property type="component" value="Unassembled WGS sequence"/>
</dbReference>
<name>A0A4Q9N4F0_9APHY</name>
<sequence>MLISRFLLDLQKAKHSSHNLHGDQSTLNSGSRSEVGSVSFASRVVGSLDETLSITIWNERSDAEPSDSIELIPVDS</sequence>
<dbReference type="EMBL" id="ML143389">
    <property type="protein sequence ID" value="TBU34112.1"/>
    <property type="molecule type" value="Genomic_DNA"/>
</dbReference>
<accession>A0A4Q9N4F0</accession>
<gene>
    <name evidence="1" type="ORF">BD311DRAFT_747166</name>
</gene>
<reference evidence="1" key="1">
    <citation type="submission" date="2019-01" db="EMBL/GenBank/DDBJ databases">
        <title>Draft genome sequences of three monokaryotic isolates of the white-rot basidiomycete fungus Dichomitus squalens.</title>
        <authorList>
            <consortium name="DOE Joint Genome Institute"/>
            <person name="Lopez S.C."/>
            <person name="Andreopoulos B."/>
            <person name="Pangilinan J."/>
            <person name="Lipzen A."/>
            <person name="Riley R."/>
            <person name="Ahrendt S."/>
            <person name="Ng V."/>
            <person name="Barry K."/>
            <person name="Daum C."/>
            <person name="Grigoriev I.V."/>
            <person name="Hilden K.S."/>
            <person name="Makela M.R."/>
            <person name="de Vries R.P."/>
        </authorList>
    </citation>
    <scope>NUCLEOTIDE SEQUENCE [LARGE SCALE GENOMIC DNA]</scope>
    <source>
        <strain evidence="1">OM18370.1</strain>
    </source>
</reference>
<proteinExistence type="predicted"/>
<organism evidence="1">
    <name type="scientific">Dichomitus squalens</name>
    <dbReference type="NCBI Taxonomy" id="114155"/>
    <lineage>
        <taxon>Eukaryota</taxon>
        <taxon>Fungi</taxon>
        <taxon>Dikarya</taxon>
        <taxon>Basidiomycota</taxon>
        <taxon>Agaricomycotina</taxon>
        <taxon>Agaricomycetes</taxon>
        <taxon>Polyporales</taxon>
        <taxon>Polyporaceae</taxon>
        <taxon>Dichomitus</taxon>
    </lineage>
</organism>
<evidence type="ECO:0000313" key="1">
    <source>
        <dbReference type="EMBL" id="TBU34112.1"/>
    </source>
</evidence>
<dbReference type="AlphaFoldDB" id="A0A4Q9N4F0"/>